<evidence type="ECO:0000313" key="24">
    <source>
        <dbReference type="EMBL" id="QDT56521.1"/>
    </source>
</evidence>
<dbReference type="SUPFAM" id="SSF51621">
    <property type="entry name" value="Phosphoenolpyruvate/pyruvate domain"/>
    <property type="match status" value="1"/>
</dbReference>
<evidence type="ECO:0000259" key="23">
    <source>
        <dbReference type="Pfam" id="PF05524"/>
    </source>
</evidence>
<evidence type="ECO:0000259" key="22">
    <source>
        <dbReference type="Pfam" id="PF02896"/>
    </source>
</evidence>
<evidence type="ECO:0000256" key="6">
    <source>
        <dbReference type="ARBA" id="ARBA00012232"/>
    </source>
</evidence>
<comment type="similarity">
    <text evidence="5 17">Belongs to the PEP-utilizing enzyme family.</text>
</comment>
<dbReference type="InterPro" id="IPR050499">
    <property type="entry name" value="PEP-utilizing_PTS_enzyme"/>
</dbReference>
<keyword evidence="14 17" id="KW-0418">Kinase</keyword>
<keyword evidence="15 17" id="KW-0460">Magnesium</keyword>
<protein>
    <recommendedName>
        <fullName evidence="7 17">Phosphoenolpyruvate-protein phosphotransferase</fullName>
        <ecNumber evidence="6 17">2.7.3.9</ecNumber>
    </recommendedName>
    <alternativeName>
        <fullName evidence="16 17">Phosphotransferase system, enzyme I</fullName>
    </alternativeName>
</protein>
<evidence type="ECO:0000256" key="2">
    <source>
        <dbReference type="ARBA" id="ARBA00001946"/>
    </source>
</evidence>
<accession>A0A517SK84</accession>
<dbReference type="InterPro" id="IPR036618">
    <property type="entry name" value="PtsI_HPr-bd_sf"/>
</dbReference>
<dbReference type="Pfam" id="PF02896">
    <property type="entry name" value="PEP-utilizers_C"/>
    <property type="match status" value="1"/>
</dbReference>
<evidence type="ECO:0000256" key="20">
    <source>
        <dbReference type="PIRSR" id="PIRSR000732-3"/>
    </source>
</evidence>
<dbReference type="NCBIfam" id="TIGR01417">
    <property type="entry name" value="PTS_I_fam"/>
    <property type="match status" value="1"/>
</dbReference>
<reference evidence="24 25" key="1">
    <citation type="submission" date="2019-02" db="EMBL/GenBank/DDBJ databases">
        <title>Deep-cultivation of Planctomycetes and their phenomic and genomic characterization uncovers novel biology.</title>
        <authorList>
            <person name="Wiegand S."/>
            <person name="Jogler M."/>
            <person name="Boedeker C."/>
            <person name="Pinto D."/>
            <person name="Vollmers J."/>
            <person name="Rivas-Marin E."/>
            <person name="Kohn T."/>
            <person name="Peeters S.H."/>
            <person name="Heuer A."/>
            <person name="Rast P."/>
            <person name="Oberbeckmann S."/>
            <person name="Bunk B."/>
            <person name="Jeske O."/>
            <person name="Meyerdierks A."/>
            <person name="Storesund J.E."/>
            <person name="Kallscheuer N."/>
            <person name="Luecker S."/>
            <person name="Lage O.M."/>
            <person name="Pohl T."/>
            <person name="Merkel B.J."/>
            <person name="Hornburger P."/>
            <person name="Mueller R.-W."/>
            <person name="Bruemmer F."/>
            <person name="Labrenz M."/>
            <person name="Spormann A.M."/>
            <person name="Op den Camp H."/>
            <person name="Overmann J."/>
            <person name="Amann R."/>
            <person name="Jetten M.S.M."/>
            <person name="Mascher T."/>
            <person name="Medema M.H."/>
            <person name="Devos D.P."/>
            <person name="Kaster A.-K."/>
            <person name="Ovreas L."/>
            <person name="Rohde M."/>
            <person name="Galperin M.Y."/>
            <person name="Jogler C."/>
        </authorList>
    </citation>
    <scope>NUCLEOTIDE SEQUENCE [LARGE SCALE GENOMIC DNA]</scope>
    <source>
        <strain evidence="24 25">Pan44</strain>
    </source>
</reference>
<feature type="binding site" evidence="19">
    <location>
        <begin position="458"/>
        <end position="459"/>
    </location>
    <ligand>
        <name>phosphoenolpyruvate</name>
        <dbReference type="ChEBI" id="CHEBI:58702"/>
    </ligand>
</feature>
<organism evidence="24 25">
    <name type="scientific">Caulifigura coniformis</name>
    <dbReference type="NCBI Taxonomy" id="2527983"/>
    <lineage>
        <taxon>Bacteria</taxon>
        <taxon>Pseudomonadati</taxon>
        <taxon>Planctomycetota</taxon>
        <taxon>Planctomycetia</taxon>
        <taxon>Planctomycetales</taxon>
        <taxon>Planctomycetaceae</taxon>
        <taxon>Caulifigura</taxon>
    </lineage>
</organism>
<dbReference type="InterPro" id="IPR008279">
    <property type="entry name" value="PEP-util_enz_mobile_dom"/>
</dbReference>
<evidence type="ECO:0000256" key="1">
    <source>
        <dbReference type="ARBA" id="ARBA00000683"/>
    </source>
</evidence>
<feature type="binding site" evidence="20">
    <location>
        <position position="459"/>
    </location>
    <ligand>
        <name>Mg(2+)</name>
        <dbReference type="ChEBI" id="CHEBI:18420"/>
    </ligand>
</feature>
<dbReference type="InterPro" id="IPR008731">
    <property type="entry name" value="PTS_EIN"/>
</dbReference>
<dbReference type="Pfam" id="PF05524">
    <property type="entry name" value="PEP-utilisers_N"/>
    <property type="match status" value="1"/>
</dbReference>
<dbReference type="FunCoup" id="A0A517SK84">
    <property type="interactions" value="361"/>
</dbReference>
<evidence type="ECO:0000256" key="13">
    <source>
        <dbReference type="ARBA" id="ARBA00022723"/>
    </source>
</evidence>
<dbReference type="GO" id="GO:0008965">
    <property type="term" value="F:phosphoenolpyruvate-protein phosphotransferase activity"/>
    <property type="evidence" value="ECO:0007669"/>
    <property type="project" value="UniProtKB-EC"/>
</dbReference>
<evidence type="ECO:0000256" key="5">
    <source>
        <dbReference type="ARBA" id="ARBA00007837"/>
    </source>
</evidence>
<dbReference type="PANTHER" id="PTHR46244:SF3">
    <property type="entry name" value="PHOSPHOENOLPYRUVATE-PROTEIN PHOSPHOTRANSFERASE"/>
    <property type="match status" value="1"/>
</dbReference>
<evidence type="ECO:0000256" key="16">
    <source>
        <dbReference type="ARBA" id="ARBA00033235"/>
    </source>
</evidence>
<dbReference type="EC" id="2.7.3.9" evidence="6 17"/>
<feature type="binding site" evidence="20">
    <location>
        <position position="435"/>
    </location>
    <ligand>
        <name>Mg(2+)</name>
        <dbReference type="ChEBI" id="CHEBI:18420"/>
    </ligand>
</feature>
<proteinExistence type="inferred from homology"/>
<dbReference type="GO" id="GO:0016301">
    <property type="term" value="F:kinase activity"/>
    <property type="evidence" value="ECO:0007669"/>
    <property type="project" value="UniProtKB-KW"/>
</dbReference>
<dbReference type="InParanoid" id="A0A517SK84"/>
<comment type="subcellular location">
    <subcellularLocation>
        <location evidence="4 17">Cytoplasm</location>
    </subcellularLocation>
</comment>
<dbReference type="GO" id="GO:0005737">
    <property type="term" value="C:cytoplasm"/>
    <property type="evidence" value="ECO:0007669"/>
    <property type="project" value="UniProtKB-SubCell"/>
</dbReference>
<feature type="binding site" evidence="19">
    <location>
        <position position="469"/>
    </location>
    <ligand>
        <name>phosphoenolpyruvate</name>
        <dbReference type="ChEBI" id="CHEBI:58702"/>
    </ligand>
</feature>
<comment type="catalytic activity">
    <reaction evidence="1 17">
        <text>L-histidyl-[protein] + phosphoenolpyruvate = N(pros)-phospho-L-histidyl-[protein] + pyruvate</text>
        <dbReference type="Rhea" id="RHEA:23880"/>
        <dbReference type="Rhea" id="RHEA-COMP:9745"/>
        <dbReference type="Rhea" id="RHEA-COMP:9746"/>
        <dbReference type="ChEBI" id="CHEBI:15361"/>
        <dbReference type="ChEBI" id="CHEBI:29979"/>
        <dbReference type="ChEBI" id="CHEBI:58702"/>
        <dbReference type="ChEBI" id="CHEBI:64837"/>
        <dbReference type="EC" id="2.7.3.9"/>
    </reaction>
</comment>
<feature type="binding site" evidence="19">
    <location>
        <position position="334"/>
    </location>
    <ligand>
        <name>phosphoenolpyruvate</name>
        <dbReference type="ChEBI" id="CHEBI:58702"/>
    </ligand>
</feature>
<name>A0A517SK84_9PLAN</name>
<comment type="cofactor">
    <cofactor evidence="2 17 20">
        <name>Mg(2+)</name>
        <dbReference type="ChEBI" id="CHEBI:18420"/>
    </cofactor>
</comment>
<dbReference type="PRINTS" id="PR01736">
    <property type="entry name" value="PHPHTRNFRASE"/>
</dbReference>
<evidence type="ECO:0000256" key="4">
    <source>
        <dbReference type="ARBA" id="ARBA00004496"/>
    </source>
</evidence>
<dbReference type="InterPro" id="IPR023151">
    <property type="entry name" value="PEP_util_CS"/>
</dbReference>
<dbReference type="PIRSF" id="PIRSF000732">
    <property type="entry name" value="PTS_enzyme_I"/>
    <property type="match status" value="1"/>
</dbReference>
<dbReference type="InterPro" id="IPR015813">
    <property type="entry name" value="Pyrv/PenolPyrv_kinase-like_dom"/>
</dbReference>
<feature type="domain" description="PEP-utilising enzyme mobile" evidence="21">
    <location>
        <begin position="155"/>
        <end position="227"/>
    </location>
</feature>
<dbReference type="KEGG" id="ccos:Pan44_45760"/>
<feature type="active site" description="Tele-phosphohistidine intermediate" evidence="18">
    <location>
        <position position="191"/>
    </location>
</feature>
<feature type="active site" description="Proton donor" evidence="18">
    <location>
        <position position="506"/>
    </location>
</feature>
<dbReference type="SUPFAM" id="SSF52009">
    <property type="entry name" value="Phosphohistidine domain"/>
    <property type="match status" value="1"/>
</dbReference>
<comment type="function">
    <text evidence="3 17">General (non sugar-specific) component of the phosphoenolpyruvate-dependent sugar phosphotransferase system (sugar PTS). This major carbohydrate active-transport system catalyzes the phosphorylation of incoming sugar substrates concomitantly with their translocation across the cell membrane. Enzyme I transfers the phosphoryl group from phosphoenolpyruvate (PEP) to the phosphoryl carrier protein (HPr).</text>
</comment>
<dbReference type="PANTHER" id="PTHR46244">
    <property type="entry name" value="PHOSPHOENOLPYRUVATE-PROTEIN PHOSPHOTRANSFERASE"/>
    <property type="match status" value="1"/>
</dbReference>
<feature type="domain" description="PEP-utilising enzyme C-terminal" evidence="22">
    <location>
        <begin position="254"/>
        <end position="544"/>
    </location>
</feature>
<feature type="binding site" evidence="19">
    <location>
        <position position="298"/>
    </location>
    <ligand>
        <name>phosphoenolpyruvate</name>
        <dbReference type="ChEBI" id="CHEBI:58702"/>
    </ligand>
</feature>
<dbReference type="RefSeq" id="WP_145033989.1">
    <property type="nucleotide sequence ID" value="NZ_CP036271.1"/>
</dbReference>
<evidence type="ECO:0000256" key="15">
    <source>
        <dbReference type="ARBA" id="ARBA00022842"/>
    </source>
</evidence>
<evidence type="ECO:0000256" key="8">
    <source>
        <dbReference type="ARBA" id="ARBA00022448"/>
    </source>
</evidence>
<keyword evidence="12 17" id="KW-0598">Phosphotransferase system</keyword>
<dbReference type="Gene3D" id="1.10.274.10">
    <property type="entry name" value="PtsI, HPr-binding domain"/>
    <property type="match status" value="1"/>
</dbReference>
<keyword evidence="8 17" id="KW-0813">Transport</keyword>
<evidence type="ECO:0000313" key="25">
    <source>
        <dbReference type="Proteomes" id="UP000315700"/>
    </source>
</evidence>
<keyword evidence="9 17" id="KW-0963">Cytoplasm</keyword>
<keyword evidence="10 17" id="KW-0762">Sugar transport</keyword>
<dbReference type="InterPro" id="IPR006318">
    <property type="entry name" value="PTS_EI-like"/>
</dbReference>
<dbReference type="InterPro" id="IPR024692">
    <property type="entry name" value="PTS_EI"/>
</dbReference>
<keyword evidence="13 17" id="KW-0479">Metal-binding</keyword>
<evidence type="ECO:0000256" key="12">
    <source>
        <dbReference type="ARBA" id="ARBA00022683"/>
    </source>
</evidence>
<evidence type="ECO:0000256" key="10">
    <source>
        <dbReference type="ARBA" id="ARBA00022597"/>
    </source>
</evidence>
<dbReference type="PROSITE" id="PS00370">
    <property type="entry name" value="PEP_ENZYMES_PHOS_SITE"/>
    <property type="match status" value="1"/>
</dbReference>
<dbReference type="GO" id="GO:0046872">
    <property type="term" value="F:metal ion binding"/>
    <property type="evidence" value="ECO:0007669"/>
    <property type="project" value="UniProtKB-KW"/>
</dbReference>
<dbReference type="InterPro" id="IPR040442">
    <property type="entry name" value="Pyrv_kinase-like_dom_sf"/>
</dbReference>
<dbReference type="EMBL" id="CP036271">
    <property type="protein sequence ID" value="QDT56521.1"/>
    <property type="molecule type" value="Genomic_DNA"/>
</dbReference>
<dbReference type="InterPro" id="IPR000121">
    <property type="entry name" value="PEP_util_C"/>
</dbReference>
<dbReference type="OrthoDB" id="9765468at2"/>
<dbReference type="InterPro" id="IPR018274">
    <property type="entry name" value="PEP_util_AS"/>
</dbReference>
<evidence type="ECO:0000256" key="18">
    <source>
        <dbReference type="PIRSR" id="PIRSR000732-1"/>
    </source>
</evidence>
<keyword evidence="11 17" id="KW-0808">Transferase</keyword>
<dbReference type="Pfam" id="PF00391">
    <property type="entry name" value="PEP-utilizers"/>
    <property type="match status" value="1"/>
</dbReference>
<gene>
    <name evidence="24" type="primary">ptsI</name>
    <name evidence="24" type="ORF">Pan44_45760</name>
</gene>
<dbReference type="Gene3D" id="3.50.30.10">
    <property type="entry name" value="Phosphohistidine domain"/>
    <property type="match status" value="1"/>
</dbReference>
<dbReference type="Gene3D" id="3.20.20.60">
    <property type="entry name" value="Phosphoenolpyruvate-binding domains"/>
    <property type="match status" value="1"/>
</dbReference>
<evidence type="ECO:0000256" key="14">
    <source>
        <dbReference type="ARBA" id="ARBA00022777"/>
    </source>
</evidence>
<evidence type="ECO:0000256" key="11">
    <source>
        <dbReference type="ARBA" id="ARBA00022679"/>
    </source>
</evidence>
<evidence type="ECO:0000259" key="21">
    <source>
        <dbReference type="Pfam" id="PF00391"/>
    </source>
</evidence>
<dbReference type="SUPFAM" id="SSF47831">
    <property type="entry name" value="Enzyme I of the PEP:sugar phosphotransferase system HPr-binding (sub)domain"/>
    <property type="match status" value="1"/>
</dbReference>
<dbReference type="InterPro" id="IPR036637">
    <property type="entry name" value="Phosphohistidine_dom_sf"/>
</dbReference>
<dbReference type="AlphaFoldDB" id="A0A517SK84"/>
<dbReference type="Proteomes" id="UP000315700">
    <property type="component" value="Chromosome"/>
</dbReference>
<keyword evidence="25" id="KW-1185">Reference proteome</keyword>
<evidence type="ECO:0000256" key="7">
    <source>
        <dbReference type="ARBA" id="ARBA00016544"/>
    </source>
</evidence>
<evidence type="ECO:0000256" key="9">
    <source>
        <dbReference type="ARBA" id="ARBA00022490"/>
    </source>
</evidence>
<dbReference type="GO" id="GO:0009401">
    <property type="term" value="P:phosphoenolpyruvate-dependent sugar phosphotransferase system"/>
    <property type="evidence" value="ECO:0007669"/>
    <property type="project" value="UniProtKB-KW"/>
</dbReference>
<dbReference type="PROSITE" id="PS00742">
    <property type="entry name" value="PEP_ENZYMES_2"/>
    <property type="match status" value="1"/>
</dbReference>
<evidence type="ECO:0000256" key="3">
    <source>
        <dbReference type="ARBA" id="ARBA00002728"/>
    </source>
</evidence>
<evidence type="ECO:0000256" key="17">
    <source>
        <dbReference type="PIRNR" id="PIRNR000732"/>
    </source>
</evidence>
<keyword evidence="24" id="KW-0670">Pyruvate</keyword>
<feature type="domain" description="Phosphotransferase system enzyme I N-terminal" evidence="23">
    <location>
        <begin position="5"/>
        <end position="128"/>
    </location>
</feature>
<sequence>MLVKRGIAVAPGIAIGPALILGADVFRIPQRFVSVDAVDSELDRLRVALNAACHEIEHNEQLAREHLGEQYSGIFAAHLQLLRDPKLVGEIEGLVSNRHYSPEYASSFVLKRHARQLQNLGNKYLAERVHDLLDLERNLTRHLLGERRGELEHINQPVIVLAHNLTPSETANLNRNFVHGFATEVGGHTSHTAILAGALEIPAIVGIGSFLNEISGGETVIIDGHQGEVIIEPDEATLIEYREAEKEATTKRAKLRSQGAGEAITKDGVRIHISGNIEFPDEAEHCVELGADGIGLYRTEFLYMESNAHRTEEEHFQAYCQVVRTMGERPVVIRTLDLGADKVPGMMKDVFSDATNPELGLRSIRVCLADLKLFRTQLRAILRAAVEGDVRIMFPLVASLTELRQARMLLRDVVEDLEDQGIPFRRDVPVGMMVEVPSAAIRAEEFAREVDFFSIGTNDLIQYTLAADRSDPAVAKYYNTADPAILKLIRMVVTAAADARIPVTVCGQMSSDIKFVPLLIGMGLRHLSVTPQAVPVLKDLVRNMTIGQAEEIAKRVADFEIARDIESYLRGELKKLSPDSAG</sequence>
<evidence type="ECO:0000256" key="19">
    <source>
        <dbReference type="PIRSR" id="PIRSR000732-2"/>
    </source>
</evidence>